<feature type="region of interest" description="Disordered" evidence="1">
    <location>
        <begin position="66"/>
        <end position="100"/>
    </location>
</feature>
<name>A0A914ULP0_9BILA</name>
<evidence type="ECO:0000313" key="2">
    <source>
        <dbReference type="Proteomes" id="UP000887566"/>
    </source>
</evidence>
<keyword evidence="2" id="KW-1185">Reference proteome</keyword>
<dbReference type="Proteomes" id="UP000887566">
    <property type="component" value="Unplaced"/>
</dbReference>
<proteinExistence type="predicted"/>
<organism evidence="2 3">
    <name type="scientific">Plectus sambesii</name>
    <dbReference type="NCBI Taxonomy" id="2011161"/>
    <lineage>
        <taxon>Eukaryota</taxon>
        <taxon>Metazoa</taxon>
        <taxon>Ecdysozoa</taxon>
        <taxon>Nematoda</taxon>
        <taxon>Chromadorea</taxon>
        <taxon>Plectida</taxon>
        <taxon>Plectina</taxon>
        <taxon>Plectoidea</taxon>
        <taxon>Plectidae</taxon>
        <taxon>Plectus</taxon>
    </lineage>
</organism>
<dbReference type="WBParaSite" id="PSAMB.scaffold108size78641.g1999.t1">
    <property type="protein sequence ID" value="PSAMB.scaffold108size78641.g1999.t1"/>
    <property type="gene ID" value="PSAMB.scaffold108size78641.g1999"/>
</dbReference>
<dbReference type="AlphaFoldDB" id="A0A914ULP0"/>
<evidence type="ECO:0000313" key="3">
    <source>
        <dbReference type="WBParaSite" id="PSAMB.scaffold108size78641.g1999.t1"/>
    </source>
</evidence>
<reference evidence="3" key="1">
    <citation type="submission" date="2022-11" db="UniProtKB">
        <authorList>
            <consortium name="WormBaseParasite"/>
        </authorList>
    </citation>
    <scope>IDENTIFICATION</scope>
</reference>
<feature type="compositionally biased region" description="Basic residues" evidence="1">
    <location>
        <begin position="71"/>
        <end position="84"/>
    </location>
</feature>
<protein>
    <submittedName>
        <fullName evidence="3">Uncharacterized protein</fullName>
    </submittedName>
</protein>
<sequence>MGEWIGRRWWGRFGGDDKDDRGVRRQSGGAGNESLEQRSSEDGLVGKTALSHWQQEAVSVGRAASNLGRLSRPRRRREPRKCRNGRIGDRRKAVPRGGRSQRETGVLIPLCVVARGSLCAPQEAIASPLA</sequence>
<accession>A0A914ULP0</accession>
<evidence type="ECO:0000256" key="1">
    <source>
        <dbReference type="SAM" id="MobiDB-lite"/>
    </source>
</evidence>
<feature type="region of interest" description="Disordered" evidence="1">
    <location>
        <begin position="12"/>
        <end position="47"/>
    </location>
</feature>
<feature type="compositionally biased region" description="Basic and acidic residues" evidence="1">
    <location>
        <begin position="14"/>
        <end position="23"/>
    </location>
</feature>